<reference evidence="5 6" key="1">
    <citation type="submission" date="2018-10" db="EMBL/GenBank/DDBJ databases">
        <authorList>
            <person name="Li J."/>
        </authorList>
    </citation>
    <scope>NUCLEOTIDE SEQUENCE [LARGE SCALE GENOMIC DNA]</scope>
    <source>
        <strain evidence="5 6">JCM 11654</strain>
    </source>
</reference>
<evidence type="ECO:0000259" key="4">
    <source>
        <dbReference type="Pfam" id="PF00535"/>
    </source>
</evidence>
<dbReference type="Proteomes" id="UP000269438">
    <property type="component" value="Unassembled WGS sequence"/>
</dbReference>
<evidence type="ECO:0000313" key="6">
    <source>
        <dbReference type="Proteomes" id="UP000269438"/>
    </source>
</evidence>
<dbReference type="InterPro" id="IPR001173">
    <property type="entry name" value="Glyco_trans_2-like"/>
</dbReference>
<dbReference type="PANTHER" id="PTHR43685">
    <property type="entry name" value="GLYCOSYLTRANSFERASE"/>
    <property type="match status" value="1"/>
</dbReference>
<proteinExistence type="inferred from homology"/>
<organism evidence="5 6">
    <name type="scientific">Mycetocola lacteus</name>
    <dbReference type="NCBI Taxonomy" id="76637"/>
    <lineage>
        <taxon>Bacteria</taxon>
        <taxon>Bacillati</taxon>
        <taxon>Actinomycetota</taxon>
        <taxon>Actinomycetes</taxon>
        <taxon>Micrococcales</taxon>
        <taxon>Microbacteriaceae</taxon>
        <taxon>Mycetocola</taxon>
    </lineage>
</organism>
<sequence>MRLPRPLPTRRNEYPPVSNTPKISVIMAAYNNEATIGAALESLLVQTMPDFEVVVFDDGSSDKSGLIACELNDPRIRVIGLGRNVGRAAARDHAIRAARADIIAIADADDASLPTRLEDHLAIFAAHPEATVTYGQITSVLPDGTPHNALRFPETAAEVDAQIRRGRMPVPHTASAFRREWYLTSGGYDKSIRWCEDYDLFARAWAPGTYVPGTRVGARYTIASRFPSWNYWWENERHLRAINARIQAVGRPAAGGEPFSPFLQRNSRGGTHAIELFRYVAVRLRDTLRGTH</sequence>
<dbReference type="Pfam" id="PF00535">
    <property type="entry name" value="Glycos_transf_2"/>
    <property type="match status" value="1"/>
</dbReference>
<dbReference type="GO" id="GO:0016757">
    <property type="term" value="F:glycosyltransferase activity"/>
    <property type="evidence" value="ECO:0007669"/>
    <property type="project" value="UniProtKB-KW"/>
</dbReference>
<dbReference type="SUPFAM" id="SSF53448">
    <property type="entry name" value="Nucleotide-diphospho-sugar transferases"/>
    <property type="match status" value="1"/>
</dbReference>
<feature type="domain" description="Glycosyltransferase 2-like" evidence="4">
    <location>
        <begin position="24"/>
        <end position="180"/>
    </location>
</feature>
<dbReference type="AlphaFoldDB" id="A0A3L7AMR9"/>
<keyword evidence="2" id="KW-0328">Glycosyltransferase</keyword>
<comment type="caution">
    <text evidence="5">The sequence shown here is derived from an EMBL/GenBank/DDBJ whole genome shotgun (WGS) entry which is preliminary data.</text>
</comment>
<evidence type="ECO:0000256" key="2">
    <source>
        <dbReference type="ARBA" id="ARBA00022676"/>
    </source>
</evidence>
<gene>
    <name evidence="5" type="ORF">D9V34_12225</name>
</gene>
<evidence type="ECO:0000313" key="5">
    <source>
        <dbReference type="EMBL" id="RLP81384.1"/>
    </source>
</evidence>
<keyword evidence="6" id="KW-1185">Reference proteome</keyword>
<dbReference type="InterPro" id="IPR050834">
    <property type="entry name" value="Glycosyltransf_2"/>
</dbReference>
<dbReference type="OrthoDB" id="2676521at2"/>
<dbReference type="EMBL" id="RCUY01000010">
    <property type="protein sequence ID" value="RLP81384.1"/>
    <property type="molecule type" value="Genomic_DNA"/>
</dbReference>
<accession>A0A3L7AMR9</accession>
<dbReference type="InterPro" id="IPR029044">
    <property type="entry name" value="Nucleotide-diphossugar_trans"/>
</dbReference>
<evidence type="ECO:0000256" key="1">
    <source>
        <dbReference type="ARBA" id="ARBA00006739"/>
    </source>
</evidence>
<name>A0A3L7AMR9_9MICO</name>
<comment type="similarity">
    <text evidence="1">Belongs to the glycosyltransferase 2 family.</text>
</comment>
<keyword evidence="3 5" id="KW-0808">Transferase</keyword>
<protein>
    <submittedName>
        <fullName evidence="5">Glycosyltransferase</fullName>
    </submittedName>
</protein>
<dbReference type="Gene3D" id="3.90.550.10">
    <property type="entry name" value="Spore Coat Polysaccharide Biosynthesis Protein SpsA, Chain A"/>
    <property type="match status" value="1"/>
</dbReference>
<dbReference type="PANTHER" id="PTHR43685:SF5">
    <property type="entry name" value="GLYCOSYLTRANSFERASE EPSE-RELATED"/>
    <property type="match status" value="1"/>
</dbReference>
<evidence type="ECO:0000256" key="3">
    <source>
        <dbReference type="ARBA" id="ARBA00022679"/>
    </source>
</evidence>